<keyword evidence="2" id="KW-1185">Reference proteome</keyword>
<name>A0AAD8YSY5_9TELE</name>
<dbReference type="Proteomes" id="UP001239994">
    <property type="component" value="Unassembled WGS sequence"/>
</dbReference>
<comment type="caution">
    <text evidence="1">The sequence shown here is derived from an EMBL/GenBank/DDBJ whole genome shotgun (WGS) entry which is preliminary data.</text>
</comment>
<evidence type="ECO:0000313" key="2">
    <source>
        <dbReference type="Proteomes" id="UP001239994"/>
    </source>
</evidence>
<accession>A0AAD8YSY5</accession>
<gene>
    <name evidence="1" type="ORF">P4O66_017901</name>
</gene>
<protein>
    <submittedName>
        <fullName evidence="1">Uncharacterized protein</fullName>
    </submittedName>
</protein>
<sequence length="48" mass="5462">MTNWTPCSSLTAPTALQMMPSLPHFIWHSHIWKKGHLLQITSSSLLMT</sequence>
<proteinExistence type="predicted"/>
<dbReference type="EMBL" id="JAROKS010000025">
    <property type="protein sequence ID" value="KAK1786186.1"/>
    <property type="molecule type" value="Genomic_DNA"/>
</dbReference>
<reference evidence="1" key="1">
    <citation type="submission" date="2023-03" db="EMBL/GenBank/DDBJ databases">
        <title>Electrophorus voltai genome.</title>
        <authorList>
            <person name="Bian C."/>
        </authorList>
    </citation>
    <scope>NUCLEOTIDE SEQUENCE</scope>
    <source>
        <strain evidence="1">CB-2022</strain>
        <tissue evidence="1">Muscle</tissue>
    </source>
</reference>
<evidence type="ECO:0000313" key="1">
    <source>
        <dbReference type="EMBL" id="KAK1786186.1"/>
    </source>
</evidence>
<dbReference type="AlphaFoldDB" id="A0AAD8YSY5"/>
<organism evidence="1 2">
    <name type="scientific">Electrophorus voltai</name>
    <dbReference type="NCBI Taxonomy" id="2609070"/>
    <lineage>
        <taxon>Eukaryota</taxon>
        <taxon>Metazoa</taxon>
        <taxon>Chordata</taxon>
        <taxon>Craniata</taxon>
        <taxon>Vertebrata</taxon>
        <taxon>Euteleostomi</taxon>
        <taxon>Actinopterygii</taxon>
        <taxon>Neopterygii</taxon>
        <taxon>Teleostei</taxon>
        <taxon>Ostariophysi</taxon>
        <taxon>Gymnotiformes</taxon>
        <taxon>Gymnotoidei</taxon>
        <taxon>Gymnotidae</taxon>
        <taxon>Electrophorus</taxon>
    </lineage>
</organism>